<reference evidence="2 3" key="1">
    <citation type="submission" date="2024-02" db="EMBL/GenBank/DDBJ databases">
        <title>Bacteria isolated from the canopy kelp, Nereocystis luetkeana.</title>
        <authorList>
            <person name="Pfister C.A."/>
            <person name="Younker I.T."/>
            <person name="Light S.H."/>
        </authorList>
    </citation>
    <scope>NUCLEOTIDE SEQUENCE [LARGE SCALE GENOMIC DNA]</scope>
    <source>
        <strain evidence="2 3">TI.2.07</strain>
    </source>
</reference>
<sequence>FLKNSLLTIALCSPFITPAVLANDLVETAYPLLYSVAWKQTAAEYQALYYQGFNIARMHLELALAKQKKG</sequence>
<feature type="non-terminal residue" evidence="2">
    <location>
        <position position="1"/>
    </location>
</feature>
<protein>
    <submittedName>
        <fullName evidence="2">Uncharacterized protein</fullName>
    </submittedName>
</protein>
<dbReference type="Proteomes" id="UP001366060">
    <property type="component" value="Unassembled WGS sequence"/>
</dbReference>
<comment type="caution">
    <text evidence="2">The sequence shown here is derived from an EMBL/GenBank/DDBJ whole genome shotgun (WGS) entry which is preliminary data.</text>
</comment>
<feature type="chain" id="PRO_5046198759" evidence="1">
    <location>
        <begin position="23"/>
        <end position="70"/>
    </location>
</feature>
<evidence type="ECO:0000313" key="2">
    <source>
        <dbReference type="EMBL" id="MEL0661192.1"/>
    </source>
</evidence>
<feature type="signal peptide" evidence="1">
    <location>
        <begin position="1"/>
        <end position="22"/>
    </location>
</feature>
<name>A0ABU9HHZ9_9GAMM</name>
<dbReference type="InterPro" id="IPR023214">
    <property type="entry name" value="HAD_sf"/>
</dbReference>
<dbReference type="Gene3D" id="3.40.50.1000">
    <property type="entry name" value="HAD superfamily/HAD-like"/>
    <property type="match status" value="1"/>
</dbReference>
<accession>A0ABU9HHZ9</accession>
<dbReference type="RefSeq" id="WP_341629491.1">
    <property type="nucleotide sequence ID" value="NZ_JBAKBA010000443.1"/>
</dbReference>
<keyword evidence="3" id="KW-1185">Reference proteome</keyword>
<gene>
    <name evidence="2" type="ORF">V6255_19035</name>
</gene>
<evidence type="ECO:0000256" key="1">
    <source>
        <dbReference type="SAM" id="SignalP"/>
    </source>
</evidence>
<keyword evidence="1" id="KW-0732">Signal</keyword>
<proteinExistence type="predicted"/>
<organism evidence="2 3">
    <name type="scientific">Psychromonas arctica</name>
    <dbReference type="NCBI Taxonomy" id="168275"/>
    <lineage>
        <taxon>Bacteria</taxon>
        <taxon>Pseudomonadati</taxon>
        <taxon>Pseudomonadota</taxon>
        <taxon>Gammaproteobacteria</taxon>
        <taxon>Alteromonadales</taxon>
        <taxon>Psychromonadaceae</taxon>
        <taxon>Psychromonas</taxon>
    </lineage>
</organism>
<evidence type="ECO:0000313" key="3">
    <source>
        <dbReference type="Proteomes" id="UP001366060"/>
    </source>
</evidence>
<feature type="non-terminal residue" evidence="2">
    <location>
        <position position="70"/>
    </location>
</feature>
<dbReference type="EMBL" id="JBAKBA010000443">
    <property type="protein sequence ID" value="MEL0661192.1"/>
    <property type="molecule type" value="Genomic_DNA"/>
</dbReference>